<dbReference type="InterPro" id="IPR019186">
    <property type="entry name" value="Nucleolar_protein_12"/>
</dbReference>
<feature type="region of interest" description="Disordered" evidence="1">
    <location>
        <begin position="47"/>
        <end position="75"/>
    </location>
</feature>
<dbReference type="Pfam" id="PF09805">
    <property type="entry name" value="Nop25"/>
    <property type="match status" value="1"/>
</dbReference>
<proteinExistence type="predicted"/>
<keyword evidence="3" id="KW-1185">Reference proteome</keyword>
<gene>
    <name evidence="2" type="ORF">HK103_007407</name>
</gene>
<feature type="compositionally biased region" description="Basic and acidic residues" evidence="1">
    <location>
        <begin position="60"/>
        <end position="75"/>
    </location>
</feature>
<evidence type="ECO:0000256" key="1">
    <source>
        <dbReference type="SAM" id="MobiDB-lite"/>
    </source>
</evidence>
<evidence type="ECO:0008006" key="4">
    <source>
        <dbReference type="Google" id="ProtNLM"/>
    </source>
</evidence>
<protein>
    <recommendedName>
        <fullName evidence="4">Nucleolar protein 12</fullName>
    </recommendedName>
</protein>
<sequence>MNDKKIEKKKRDPKKEIERFKKQALKRPPKEIIEYNEESRHEFVTGFHKRKQQLKKKRVEKQIERSKQEKRDSLREKRRKLYDVLPMVKEIDSINEVSGEKDVVKYGKSVTVTVTPFDPEDMGDLQE</sequence>
<evidence type="ECO:0000313" key="3">
    <source>
        <dbReference type="Proteomes" id="UP001210925"/>
    </source>
</evidence>
<accession>A0AAD5UL00</accession>
<organism evidence="2 3">
    <name type="scientific">Boothiomyces macroporosus</name>
    <dbReference type="NCBI Taxonomy" id="261099"/>
    <lineage>
        <taxon>Eukaryota</taxon>
        <taxon>Fungi</taxon>
        <taxon>Fungi incertae sedis</taxon>
        <taxon>Chytridiomycota</taxon>
        <taxon>Chytridiomycota incertae sedis</taxon>
        <taxon>Chytridiomycetes</taxon>
        <taxon>Rhizophydiales</taxon>
        <taxon>Terramycetaceae</taxon>
        <taxon>Boothiomyces</taxon>
    </lineage>
</organism>
<name>A0AAD5UL00_9FUNG</name>
<reference evidence="2" key="1">
    <citation type="submission" date="2020-05" db="EMBL/GenBank/DDBJ databases">
        <title>Phylogenomic resolution of chytrid fungi.</title>
        <authorList>
            <person name="Stajich J.E."/>
            <person name="Amses K."/>
            <person name="Simmons R."/>
            <person name="Seto K."/>
            <person name="Myers J."/>
            <person name="Bonds A."/>
            <person name="Quandt C.A."/>
            <person name="Barry K."/>
            <person name="Liu P."/>
            <person name="Grigoriev I."/>
            <person name="Longcore J.E."/>
            <person name="James T.Y."/>
        </authorList>
    </citation>
    <scope>NUCLEOTIDE SEQUENCE</scope>
    <source>
        <strain evidence="2">PLAUS21</strain>
    </source>
</reference>
<dbReference type="EMBL" id="JADGKB010000009">
    <property type="protein sequence ID" value="KAJ3260844.1"/>
    <property type="molecule type" value="Genomic_DNA"/>
</dbReference>
<dbReference type="Proteomes" id="UP001210925">
    <property type="component" value="Unassembled WGS sequence"/>
</dbReference>
<feature type="compositionally biased region" description="Basic and acidic residues" evidence="1">
    <location>
        <begin position="1"/>
        <end position="21"/>
    </location>
</feature>
<comment type="caution">
    <text evidence="2">The sequence shown here is derived from an EMBL/GenBank/DDBJ whole genome shotgun (WGS) entry which is preliminary data.</text>
</comment>
<feature type="compositionally biased region" description="Basic residues" evidence="1">
    <location>
        <begin position="47"/>
        <end position="59"/>
    </location>
</feature>
<dbReference type="AlphaFoldDB" id="A0AAD5UL00"/>
<feature type="region of interest" description="Disordered" evidence="1">
    <location>
        <begin position="1"/>
        <end position="23"/>
    </location>
</feature>
<evidence type="ECO:0000313" key="2">
    <source>
        <dbReference type="EMBL" id="KAJ3260844.1"/>
    </source>
</evidence>